<dbReference type="PANTHER" id="PTHR37422">
    <property type="entry name" value="TEICHURONIC ACID BIOSYNTHESIS PROTEIN TUAE"/>
    <property type="match status" value="1"/>
</dbReference>
<evidence type="ECO:0000313" key="7">
    <source>
        <dbReference type="EMBL" id="MEP0866738.1"/>
    </source>
</evidence>
<keyword evidence="4 5" id="KW-0472">Membrane</keyword>
<organism evidence="7 8">
    <name type="scientific">Funiculus sociatus GB2-A5</name>
    <dbReference type="NCBI Taxonomy" id="2933946"/>
    <lineage>
        <taxon>Bacteria</taxon>
        <taxon>Bacillati</taxon>
        <taxon>Cyanobacteriota</taxon>
        <taxon>Cyanophyceae</taxon>
        <taxon>Coleofasciculales</taxon>
        <taxon>Coleofasciculaceae</taxon>
        <taxon>Funiculus</taxon>
    </lineage>
</organism>
<comment type="subcellular location">
    <subcellularLocation>
        <location evidence="1">Membrane</location>
        <topology evidence="1">Multi-pass membrane protein</topology>
    </subcellularLocation>
</comment>
<proteinExistence type="predicted"/>
<feature type="transmembrane region" description="Helical" evidence="5">
    <location>
        <begin position="133"/>
        <end position="154"/>
    </location>
</feature>
<keyword evidence="8" id="KW-1185">Reference proteome</keyword>
<feature type="transmembrane region" description="Helical" evidence="5">
    <location>
        <begin position="12"/>
        <end position="29"/>
    </location>
</feature>
<evidence type="ECO:0000256" key="5">
    <source>
        <dbReference type="SAM" id="Phobius"/>
    </source>
</evidence>
<feature type="transmembrane region" description="Helical" evidence="5">
    <location>
        <begin position="210"/>
        <end position="229"/>
    </location>
</feature>
<feature type="transmembrane region" description="Helical" evidence="5">
    <location>
        <begin position="161"/>
        <end position="183"/>
    </location>
</feature>
<feature type="transmembrane region" description="Helical" evidence="5">
    <location>
        <begin position="379"/>
        <end position="406"/>
    </location>
</feature>
<reference evidence="7 8" key="1">
    <citation type="submission" date="2022-04" db="EMBL/GenBank/DDBJ databases">
        <title>Positive selection, recombination, and allopatry shape intraspecific diversity of widespread and dominant cyanobacteria.</title>
        <authorList>
            <person name="Wei J."/>
            <person name="Shu W."/>
            <person name="Hu C."/>
        </authorList>
    </citation>
    <scope>NUCLEOTIDE SEQUENCE [LARGE SCALE GENOMIC DNA]</scope>
    <source>
        <strain evidence="7 8">GB2-A5</strain>
    </source>
</reference>
<keyword evidence="3 5" id="KW-1133">Transmembrane helix</keyword>
<feature type="domain" description="O-antigen ligase-related" evidence="6">
    <location>
        <begin position="242"/>
        <end position="394"/>
    </location>
</feature>
<keyword evidence="7" id="KW-0436">Ligase</keyword>
<dbReference type="Proteomes" id="UP001442494">
    <property type="component" value="Unassembled WGS sequence"/>
</dbReference>
<accession>A0ABV0JTM7</accession>
<dbReference type="RefSeq" id="WP_190425298.1">
    <property type="nucleotide sequence ID" value="NZ_JAMPKK010000050.1"/>
</dbReference>
<feature type="transmembrane region" description="Helical" evidence="5">
    <location>
        <begin position="73"/>
        <end position="93"/>
    </location>
</feature>
<dbReference type="GO" id="GO:0016874">
    <property type="term" value="F:ligase activity"/>
    <property type="evidence" value="ECO:0007669"/>
    <property type="project" value="UniProtKB-KW"/>
</dbReference>
<name>A0ABV0JTM7_9CYAN</name>
<dbReference type="InterPro" id="IPR007016">
    <property type="entry name" value="O-antigen_ligase-rel_domated"/>
</dbReference>
<evidence type="ECO:0000313" key="8">
    <source>
        <dbReference type="Proteomes" id="UP001442494"/>
    </source>
</evidence>
<evidence type="ECO:0000259" key="6">
    <source>
        <dbReference type="Pfam" id="PF04932"/>
    </source>
</evidence>
<gene>
    <name evidence="7" type="ORF">NDI37_19990</name>
</gene>
<feature type="transmembrane region" description="Helical" evidence="5">
    <location>
        <begin position="41"/>
        <end position="61"/>
    </location>
</feature>
<feature type="transmembrane region" description="Helical" evidence="5">
    <location>
        <begin position="487"/>
        <end position="511"/>
    </location>
</feature>
<keyword evidence="2 5" id="KW-0812">Transmembrane</keyword>
<dbReference type="Pfam" id="PF04932">
    <property type="entry name" value="Wzy_C"/>
    <property type="match status" value="1"/>
</dbReference>
<evidence type="ECO:0000256" key="3">
    <source>
        <dbReference type="ARBA" id="ARBA00022989"/>
    </source>
</evidence>
<evidence type="ECO:0000256" key="4">
    <source>
        <dbReference type="ARBA" id="ARBA00023136"/>
    </source>
</evidence>
<protein>
    <submittedName>
        <fullName evidence="7">O-antigen ligase family protein</fullName>
    </submittedName>
</protein>
<evidence type="ECO:0000256" key="2">
    <source>
        <dbReference type="ARBA" id="ARBA00022692"/>
    </source>
</evidence>
<sequence length="770" mass="86006">MIRHKALWQRSVISFCLGIIIIFHLLVPVNPDGTLPAIPELAGIALLSGILCFTFSWGRNLQVSGWSFRPSEVGVFSFLWLTVLFLTGTRAFISLFKTPGQLWTPCLIIPNINTRIECFFQATTYQNYGVRTFFMLLTAVMMGTLACLIVRSFLHGWKLLLGLVVFGPLLVTLTGFFCLLVGIEQVLPKSLLYNAWGSHRLTQIFGNPGWAWPYFAPGIAIVLWATVTASTRRSRILWAGISFILILGALATQQAGALLLCLIYITVCGFYYLSFGLKKSSIVNQVKRASLPLFIASILLAIFSNQKLLQQIAKLVGYEWDTEALSPETTRLEIWKAAWNIFKEAPLFGHGYASWLQIISEYGLRNNRPNVVFDTAHNLFFQILVEFGLLHTVIIFSFLGLIAFTAFQNSRFLPGGRLLFLLAVSSFFVPTLVQEINYIRPSYYIHAIFWGALVGLPFHADHSSKPNSVEPQYQLLPSKTRSLGARFIPAIAFALLSGVSLLGILFCYLTFSFGGYQFEAALTAPNTKIMRWLGPNTALATFATAEKKSYSVYDVNPRQKPMTVNLGKAKDFSITVEGTDRLELALENGGQNLPRKHNLSFFPVAGDGTRWIGVQVAYPPVQSNLGIAWSRNMYGWETFGNAKGRWCGQNCVFLVKTCSRSDRLDFSILAPRPVDGKIPPSTLHISVYGFSEETQFSQKLFSHLPIPLLDLREQFDKIGTSKLIHVQGTPKTSWYLVWVESDSVFNPKSLGISPDDRNLTAIVQEASCPK</sequence>
<evidence type="ECO:0000256" key="1">
    <source>
        <dbReference type="ARBA" id="ARBA00004141"/>
    </source>
</evidence>
<comment type="caution">
    <text evidence="7">The sequence shown here is derived from an EMBL/GenBank/DDBJ whole genome shotgun (WGS) entry which is preliminary data.</text>
</comment>
<feature type="transmembrane region" description="Helical" evidence="5">
    <location>
        <begin position="418"/>
        <end position="437"/>
    </location>
</feature>
<dbReference type="PANTHER" id="PTHR37422:SF13">
    <property type="entry name" value="LIPOPOLYSACCHARIDE BIOSYNTHESIS PROTEIN PA4999-RELATED"/>
    <property type="match status" value="1"/>
</dbReference>
<feature type="transmembrane region" description="Helical" evidence="5">
    <location>
        <begin position="257"/>
        <end position="277"/>
    </location>
</feature>
<dbReference type="InterPro" id="IPR051533">
    <property type="entry name" value="WaaL-like"/>
</dbReference>
<feature type="transmembrane region" description="Helical" evidence="5">
    <location>
        <begin position="236"/>
        <end position="251"/>
    </location>
</feature>
<dbReference type="EMBL" id="JAMPKK010000050">
    <property type="protein sequence ID" value="MEP0866738.1"/>
    <property type="molecule type" value="Genomic_DNA"/>
</dbReference>